<proteinExistence type="inferred from homology"/>
<comment type="similarity">
    <text evidence="6">Belongs to the DEAD box helicase family.</text>
</comment>
<evidence type="ECO:0000256" key="8">
    <source>
        <dbReference type="SAM" id="MobiDB-lite"/>
    </source>
</evidence>
<dbReference type="Proteomes" id="UP001163846">
    <property type="component" value="Unassembled WGS sequence"/>
</dbReference>
<feature type="compositionally biased region" description="Acidic residues" evidence="8">
    <location>
        <begin position="48"/>
        <end position="78"/>
    </location>
</feature>
<evidence type="ECO:0000259" key="9">
    <source>
        <dbReference type="PROSITE" id="PS51192"/>
    </source>
</evidence>
<gene>
    <name evidence="11" type="ORF">F5878DRAFT_543946</name>
</gene>
<accession>A0AA38P2F7</accession>
<comment type="domain">
    <text evidence="7">The Q motif is unique to and characteristic of the DEAD box family of RNA helicases and controls ATP binding and hydrolysis.</text>
</comment>
<dbReference type="Gene3D" id="3.40.50.300">
    <property type="entry name" value="P-loop containing nucleotide triphosphate hydrolases"/>
    <property type="match status" value="2"/>
</dbReference>
<feature type="domain" description="Helicase ATP-binding" evidence="9">
    <location>
        <begin position="213"/>
        <end position="452"/>
    </location>
</feature>
<dbReference type="CDD" id="cd17956">
    <property type="entry name" value="DEADc_DDX51"/>
    <property type="match status" value="1"/>
</dbReference>
<sequence>MEGPPVPKAKTKAKERYLKRKKERRKVNKSKNKKTVAAAARSQARDVGEEDGEREEEEEEIHEEVEEGEEEEEIQEEIVIEKRPKKRRKLSIEPEAARTKHTKRTDPIQNSPPPISQTALPIFPLPTHPSAPSNLKTTLALQGLDRALVDAEVVPPGRTMAVKIGSDKDRWKTGLSEKMSRRLVELGITELFAVQTCLLPFVLPRNPTHKALYQPYNPPRDVCVCAPTGSGKTLAYAIPIVEILSSRITTRLRALIVLPTRDLVMQVRETFEEISKGRGLKIGTATGQHSFTHEQGQLVEDIPYSLLGGCSKLDILISTPGRLIDHLNDTPNFTLQHLRFLVIDEADRLLAQSFQDWLGSVVGALRPPSHVFDGFGSSNLIPIPDALSPAFHHLLPLHHHHHPNFLYPDPTAFSSFPTEHKHASCQKLLFSATLTRDPGKIAALELRDPKYFVVQGGPAARGIDEEDKEEDVILDVVSERFTMPATLKEHMIICTTYNKPLVFFHLVHTRLKTLVQSQSQSQKIQTQNSFNALVFTKSAESTNRLVRLFEFFQVAREKESKEDTGMDTTVIARAYSSDLPPSERKSILEEFKAGKIQILISSDLISRGIDLPNITHVISYDSPVDIRKYVHRLGRTARAGRVGEGWTLVEEQEARHFKLMLKTAHHLSHVKRVRIGEGALEGLVKSYEVRLHERFC</sequence>
<dbReference type="SMART" id="SM00487">
    <property type="entry name" value="DEXDc"/>
    <property type="match status" value="1"/>
</dbReference>
<dbReference type="GO" id="GO:0003723">
    <property type="term" value="F:RNA binding"/>
    <property type="evidence" value="ECO:0007669"/>
    <property type="project" value="UniProtKB-UniRule"/>
</dbReference>
<dbReference type="InterPro" id="IPR014001">
    <property type="entry name" value="Helicase_ATP-bd"/>
</dbReference>
<evidence type="ECO:0000256" key="5">
    <source>
        <dbReference type="ARBA" id="ARBA00022884"/>
    </source>
</evidence>
<name>A0AA38P2F7_9AGAR</name>
<dbReference type="Pfam" id="PF00270">
    <property type="entry name" value="DEAD"/>
    <property type="match status" value="1"/>
</dbReference>
<dbReference type="EC" id="3.6.4.13" evidence="7"/>
<comment type="caution">
    <text evidence="11">The sequence shown here is derived from an EMBL/GenBank/DDBJ whole genome shotgun (WGS) entry which is preliminary data.</text>
</comment>
<dbReference type="GO" id="GO:0003724">
    <property type="term" value="F:RNA helicase activity"/>
    <property type="evidence" value="ECO:0007669"/>
    <property type="project" value="UniProtKB-EC"/>
</dbReference>
<evidence type="ECO:0000259" key="10">
    <source>
        <dbReference type="PROSITE" id="PS51194"/>
    </source>
</evidence>
<keyword evidence="12" id="KW-1185">Reference proteome</keyword>
<dbReference type="Pfam" id="PF00271">
    <property type="entry name" value="Helicase_C"/>
    <property type="match status" value="1"/>
</dbReference>
<dbReference type="InterPro" id="IPR001650">
    <property type="entry name" value="Helicase_C-like"/>
</dbReference>
<dbReference type="PROSITE" id="PS00039">
    <property type="entry name" value="DEAD_ATP_HELICASE"/>
    <property type="match status" value="1"/>
</dbReference>
<evidence type="ECO:0000256" key="3">
    <source>
        <dbReference type="ARBA" id="ARBA00022806"/>
    </source>
</evidence>
<comment type="function">
    <text evidence="7">RNA helicase.</text>
</comment>
<dbReference type="EMBL" id="MU806461">
    <property type="protein sequence ID" value="KAJ3834986.1"/>
    <property type="molecule type" value="Genomic_DNA"/>
</dbReference>
<dbReference type="GO" id="GO:0005524">
    <property type="term" value="F:ATP binding"/>
    <property type="evidence" value="ECO:0007669"/>
    <property type="project" value="UniProtKB-UniRule"/>
</dbReference>
<evidence type="ECO:0000256" key="2">
    <source>
        <dbReference type="ARBA" id="ARBA00022801"/>
    </source>
</evidence>
<dbReference type="GO" id="GO:0016787">
    <property type="term" value="F:hydrolase activity"/>
    <property type="evidence" value="ECO:0007669"/>
    <property type="project" value="UniProtKB-KW"/>
</dbReference>
<keyword evidence="3 6" id="KW-0347">Helicase</keyword>
<dbReference type="PROSITE" id="PS51192">
    <property type="entry name" value="HELICASE_ATP_BIND_1"/>
    <property type="match status" value="1"/>
</dbReference>
<keyword evidence="4 6" id="KW-0067">ATP-binding</keyword>
<feature type="region of interest" description="Disordered" evidence="8">
    <location>
        <begin position="1"/>
        <end position="115"/>
    </location>
</feature>
<dbReference type="InterPro" id="IPR011545">
    <property type="entry name" value="DEAD/DEAH_box_helicase_dom"/>
</dbReference>
<keyword evidence="2 6" id="KW-0378">Hydrolase</keyword>
<evidence type="ECO:0000256" key="1">
    <source>
        <dbReference type="ARBA" id="ARBA00022741"/>
    </source>
</evidence>
<dbReference type="InterPro" id="IPR000629">
    <property type="entry name" value="RNA-helicase_DEAD-box_CS"/>
</dbReference>
<evidence type="ECO:0000256" key="4">
    <source>
        <dbReference type="ARBA" id="ARBA00022840"/>
    </source>
</evidence>
<dbReference type="SMART" id="SM00490">
    <property type="entry name" value="HELICc"/>
    <property type="match status" value="1"/>
</dbReference>
<protein>
    <recommendedName>
        <fullName evidence="7">ATP-dependent RNA helicase</fullName>
        <ecNumber evidence="7">3.6.4.13</ecNumber>
    </recommendedName>
</protein>
<dbReference type="InterPro" id="IPR027417">
    <property type="entry name" value="P-loop_NTPase"/>
</dbReference>
<dbReference type="CDD" id="cd18787">
    <property type="entry name" value="SF2_C_DEAD"/>
    <property type="match status" value="1"/>
</dbReference>
<evidence type="ECO:0000313" key="12">
    <source>
        <dbReference type="Proteomes" id="UP001163846"/>
    </source>
</evidence>
<dbReference type="SUPFAM" id="SSF52540">
    <property type="entry name" value="P-loop containing nucleoside triphosphate hydrolases"/>
    <property type="match status" value="1"/>
</dbReference>
<feature type="domain" description="Helicase C-terminal" evidence="10">
    <location>
        <begin position="510"/>
        <end position="681"/>
    </location>
</feature>
<reference evidence="11" key="1">
    <citation type="submission" date="2022-08" db="EMBL/GenBank/DDBJ databases">
        <authorList>
            <consortium name="DOE Joint Genome Institute"/>
            <person name="Min B."/>
            <person name="Riley R."/>
            <person name="Sierra-Patev S."/>
            <person name="Naranjo-Ortiz M."/>
            <person name="Looney B."/>
            <person name="Konkel Z."/>
            <person name="Slot J.C."/>
            <person name="Sakamoto Y."/>
            <person name="Steenwyk J.L."/>
            <person name="Rokas A."/>
            <person name="Carro J."/>
            <person name="Camarero S."/>
            <person name="Ferreira P."/>
            <person name="Molpeceres G."/>
            <person name="Ruiz-Duenas F.J."/>
            <person name="Serrano A."/>
            <person name="Henrissat B."/>
            <person name="Drula E."/>
            <person name="Hughes K.W."/>
            <person name="Mata J.L."/>
            <person name="Ishikawa N.K."/>
            <person name="Vargas-Isla R."/>
            <person name="Ushijima S."/>
            <person name="Smith C.A."/>
            <person name="Ahrendt S."/>
            <person name="Andreopoulos W."/>
            <person name="He G."/>
            <person name="Labutti K."/>
            <person name="Lipzen A."/>
            <person name="Ng V."/>
            <person name="Sandor L."/>
            <person name="Barry K."/>
            <person name="Martinez A.T."/>
            <person name="Xiao Y."/>
            <person name="Gibbons J.G."/>
            <person name="Terashima K."/>
            <person name="Hibbett D.S."/>
            <person name="Grigoriev I.V."/>
        </authorList>
    </citation>
    <scope>NUCLEOTIDE SEQUENCE</scope>
    <source>
        <strain evidence="11">TFB9207</strain>
    </source>
</reference>
<comment type="catalytic activity">
    <reaction evidence="7">
        <text>ATP + H2O = ADP + phosphate + H(+)</text>
        <dbReference type="Rhea" id="RHEA:13065"/>
        <dbReference type="ChEBI" id="CHEBI:15377"/>
        <dbReference type="ChEBI" id="CHEBI:15378"/>
        <dbReference type="ChEBI" id="CHEBI:30616"/>
        <dbReference type="ChEBI" id="CHEBI:43474"/>
        <dbReference type="ChEBI" id="CHEBI:456216"/>
        <dbReference type="EC" id="3.6.4.13"/>
    </reaction>
</comment>
<evidence type="ECO:0000256" key="7">
    <source>
        <dbReference type="RuleBase" id="RU365068"/>
    </source>
</evidence>
<keyword evidence="5 7" id="KW-0694">RNA-binding</keyword>
<evidence type="ECO:0000256" key="6">
    <source>
        <dbReference type="RuleBase" id="RU000492"/>
    </source>
</evidence>
<evidence type="ECO:0000313" key="11">
    <source>
        <dbReference type="EMBL" id="KAJ3834986.1"/>
    </source>
</evidence>
<feature type="compositionally biased region" description="Basic residues" evidence="8">
    <location>
        <begin position="9"/>
        <end position="34"/>
    </location>
</feature>
<dbReference type="AlphaFoldDB" id="A0AA38P2F7"/>
<organism evidence="11 12">
    <name type="scientific">Lentinula raphanica</name>
    <dbReference type="NCBI Taxonomy" id="153919"/>
    <lineage>
        <taxon>Eukaryota</taxon>
        <taxon>Fungi</taxon>
        <taxon>Dikarya</taxon>
        <taxon>Basidiomycota</taxon>
        <taxon>Agaricomycotina</taxon>
        <taxon>Agaricomycetes</taxon>
        <taxon>Agaricomycetidae</taxon>
        <taxon>Agaricales</taxon>
        <taxon>Marasmiineae</taxon>
        <taxon>Omphalotaceae</taxon>
        <taxon>Lentinula</taxon>
    </lineage>
</organism>
<dbReference type="PROSITE" id="PS51194">
    <property type="entry name" value="HELICASE_CTER"/>
    <property type="match status" value="1"/>
</dbReference>
<dbReference type="PANTHER" id="PTHR24031">
    <property type="entry name" value="RNA HELICASE"/>
    <property type="match status" value="1"/>
</dbReference>
<keyword evidence="1 6" id="KW-0547">Nucleotide-binding</keyword>